<keyword evidence="1" id="KW-0808">Transferase</keyword>
<dbReference type="Proteomes" id="UP000285744">
    <property type="component" value="Unassembled WGS sequence"/>
</dbReference>
<organism evidence="1 2">
    <name type="scientific">Micromonospora globbae</name>
    <dbReference type="NCBI Taxonomy" id="1894969"/>
    <lineage>
        <taxon>Bacteria</taxon>
        <taxon>Bacillati</taxon>
        <taxon>Actinomycetota</taxon>
        <taxon>Actinomycetes</taxon>
        <taxon>Micromonosporales</taxon>
        <taxon>Micromonosporaceae</taxon>
        <taxon>Micromonospora</taxon>
    </lineage>
</organism>
<proteinExistence type="predicted"/>
<dbReference type="AlphaFoldDB" id="A0A420EZU2"/>
<dbReference type="Gene3D" id="3.40.50.2020">
    <property type="match status" value="1"/>
</dbReference>
<dbReference type="OrthoDB" id="3403421at2"/>
<reference evidence="1 2" key="1">
    <citation type="journal article" date="2018" name="Int. J. Syst. Evol. Microbiol.">
        <title>Micromonospora globbae sp. nov., an endophytic actinomycete isolated from roots of Globba winitii C. H. Wright.</title>
        <authorList>
            <person name="Kuncharoen N."/>
            <person name="Pittayakhajonwut P."/>
            <person name="Tanasupawat S."/>
        </authorList>
    </citation>
    <scope>NUCLEOTIDE SEQUENCE [LARGE SCALE GENOMIC DNA]</scope>
    <source>
        <strain evidence="1 2">WPS1-2</strain>
    </source>
</reference>
<gene>
    <name evidence="1" type="ORF">D7I43_18465</name>
</gene>
<dbReference type="InterPro" id="IPR000836">
    <property type="entry name" value="PRTase_dom"/>
</dbReference>
<dbReference type="EMBL" id="RAQQ01000013">
    <property type="protein sequence ID" value="RKF25777.1"/>
    <property type="molecule type" value="Genomic_DNA"/>
</dbReference>
<keyword evidence="1" id="KW-0328">Glycosyltransferase</keyword>
<dbReference type="CDD" id="cd06223">
    <property type="entry name" value="PRTases_typeI"/>
    <property type="match status" value="1"/>
</dbReference>
<dbReference type="InterPro" id="IPR029057">
    <property type="entry name" value="PRTase-like"/>
</dbReference>
<evidence type="ECO:0000313" key="1">
    <source>
        <dbReference type="EMBL" id="RKF25777.1"/>
    </source>
</evidence>
<comment type="caution">
    <text evidence="1">The sequence shown here is derived from an EMBL/GenBank/DDBJ whole genome shotgun (WGS) entry which is preliminary data.</text>
</comment>
<sequence>MSTFRQWATAQHDEMQVVERQRNYLRNPLPPGDGICAVCRSTAGSGFELCYQCSQHRSASGGMQADIVAPIAYSIARAQHDHNLIIYKSAQPSAVAMGNLSSLTVLYLAYHWDCFAAALGGAFTHVVTVPSTRGRQGEHPLETIVARRMPLPVLRPVPNSAYGADDRNFYRDRFYLPPGSATGGRVLLLDDTWTTGGRVQSLAFALKAAGAVAVAAVVIGRRVNPDYGPSKPLVDRLRAAPWFDITRCTPVDRPH</sequence>
<name>A0A420EZU2_9ACTN</name>
<evidence type="ECO:0000313" key="2">
    <source>
        <dbReference type="Proteomes" id="UP000285744"/>
    </source>
</evidence>
<accession>A0A420EZU2</accession>
<protein>
    <submittedName>
        <fullName evidence="1">Phosphoribosyltransferase</fullName>
    </submittedName>
</protein>
<dbReference type="SUPFAM" id="SSF53271">
    <property type="entry name" value="PRTase-like"/>
    <property type="match status" value="1"/>
</dbReference>
<dbReference type="GO" id="GO:0016757">
    <property type="term" value="F:glycosyltransferase activity"/>
    <property type="evidence" value="ECO:0007669"/>
    <property type="project" value="UniProtKB-KW"/>
</dbReference>